<gene>
    <name evidence="4" type="ORF">EJN90_09005</name>
</gene>
<feature type="coiled-coil region" evidence="1">
    <location>
        <begin position="59"/>
        <end position="93"/>
    </location>
</feature>
<reference evidence="5" key="1">
    <citation type="submission" date="2018-12" db="EMBL/GenBank/DDBJ databases">
        <title>Complete genome sequencing of Jeotgalibaca sp. H21T32.</title>
        <authorList>
            <person name="Bae J.-W."/>
            <person name="Lee S.-Y."/>
        </authorList>
    </citation>
    <scope>NUCLEOTIDE SEQUENCE [LARGE SCALE GENOMIC DNA]</scope>
    <source>
        <strain evidence="5">H21T32</strain>
    </source>
</reference>
<evidence type="ECO:0000256" key="2">
    <source>
        <dbReference type="SAM" id="MobiDB-lite"/>
    </source>
</evidence>
<keyword evidence="3" id="KW-1133">Transmembrane helix</keyword>
<sequence>MEKNTARKALENMNPDPEKESPRRSWMYIFIGIILIFGLTFIFQQLNDSPNETIDPYSFDQLKDQVQSMRQQLDQLEKQNSALEGRIEELESLIE</sequence>
<dbReference type="OrthoDB" id="2166218at2"/>
<keyword evidence="5" id="KW-1185">Reference proteome</keyword>
<evidence type="ECO:0000313" key="5">
    <source>
        <dbReference type="Proteomes" id="UP000273326"/>
    </source>
</evidence>
<feature type="region of interest" description="Disordered" evidence="2">
    <location>
        <begin position="1"/>
        <end position="21"/>
    </location>
</feature>
<evidence type="ECO:0000256" key="1">
    <source>
        <dbReference type="SAM" id="Coils"/>
    </source>
</evidence>
<keyword evidence="3" id="KW-0812">Transmembrane</keyword>
<proteinExistence type="predicted"/>
<dbReference type="KEGG" id="jeh:EJN90_09005"/>
<organism evidence="4 5">
    <name type="scientific">Jeotgalibaca ciconiae</name>
    <dbReference type="NCBI Taxonomy" id="2496265"/>
    <lineage>
        <taxon>Bacteria</taxon>
        <taxon>Bacillati</taxon>
        <taxon>Bacillota</taxon>
        <taxon>Bacilli</taxon>
        <taxon>Lactobacillales</taxon>
        <taxon>Carnobacteriaceae</taxon>
        <taxon>Jeotgalibaca</taxon>
    </lineage>
</organism>
<accession>A0A3S9HBK9</accession>
<keyword evidence="1" id="KW-0175">Coiled coil</keyword>
<dbReference type="Proteomes" id="UP000273326">
    <property type="component" value="Chromosome"/>
</dbReference>
<dbReference type="EMBL" id="CP034465">
    <property type="protein sequence ID" value="AZP04762.1"/>
    <property type="molecule type" value="Genomic_DNA"/>
</dbReference>
<feature type="transmembrane region" description="Helical" evidence="3">
    <location>
        <begin position="25"/>
        <end position="43"/>
    </location>
</feature>
<evidence type="ECO:0000313" key="4">
    <source>
        <dbReference type="EMBL" id="AZP04762.1"/>
    </source>
</evidence>
<dbReference type="AlphaFoldDB" id="A0A3S9HBK9"/>
<keyword evidence="3" id="KW-0472">Membrane</keyword>
<name>A0A3S9HBK9_9LACT</name>
<protein>
    <submittedName>
        <fullName evidence="4">Uncharacterized protein</fullName>
    </submittedName>
</protein>
<evidence type="ECO:0000256" key="3">
    <source>
        <dbReference type="SAM" id="Phobius"/>
    </source>
</evidence>
<dbReference type="RefSeq" id="WP_126110483.1">
    <property type="nucleotide sequence ID" value="NZ_CP034465.1"/>
</dbReference>